<dbReference type="OrthoDB" id="120976at2759"/>
<name>A0A7M7NYT6_STRPU</name>
<dbReference type="PANTHER" id="PTHR24407">
    <property type="entry name" value="PROTEIN KINASE DOMAIN-CONTAINING PROTEIN"/>
    <property type="match status" value="1"/>
</dbReference>
<dbReference type="InParanoid" id="A0A7M7NYT6"/>
<dbReference type="GeneID" id="105442698"/>
<dbReference type="AlphaFoldDB" id="A0A7M7NYT6"/>
<reference evidence="3" key="2">
    <citation type="submission" date="2021-01" db="UniProtKB">
        <authorList>
            <consortium name="EnsemblMetazoa"/>
        </authorList>
    </citation>
    <scope>IDENTIFICATION</scope>
</reference>
<dbReference type="FunCoup" id="A0A7M7NYT6">
    <property type="interactions" value="699"/>
</dbReference>
<dbReference type="InterPro" id="IPR027417">
    <property type="entry name" value="P-loop_NTPase"/>
</dbReference>
<dbReference type="GO" id="GO:0007165">
    <property type="term" value="P:signal transduction"/>
    <property type="evidence" value="ECO:0007669"/>
    <property type="project" value="InterPro"/>
</dbReference>
<evidence type="ECO:0000313" key="4">
    <source>
        <dbReference type="Proteomes" id="UP000007110"/>
    </source>
</evidence>
<evidence type="ECO:0000259" key="2">
    <source>
        <dbReference type="PROSITE" id="PS50837"/>
    </source>
</evidence>
<dbReference type="RefSeq" id="XP_030843533.1">
    <property type="nucleotide sequence ID" value="XM_030987673.1"/>
</dbReference>
<keyword evidence="4" id="KW-1185">Reference proteome</keyword>
<organism evidence="3 4">
    <name type="scientific">Strongylocentrotus purpuratus</name>
    <name type="common">Purple sea urchin</name>
    <dbReference type="NCBI Taxonomy" id="7668"/>
    <lineage>
        <taxon>Eukaryota</taxon>
        <taxon>Metazoa</taxon>
        <taxon>Echinodermata</taxon>
        <taxon>Eleutherozoa</taxon>
        <taxon>Echinozoa</taxon>
        <taxon>Echinoidea</taxon>
        <taxon>Euechinoidea</taxon>
        <taxon>Echinacea</taxon>
        <taxon>Camarodonta</taxon>
        <taxon>Echinidea</taxon>
        <taxon>Strongylocentrotidae</taxon>
        <taxon>Strongylocentrotus</taxon>
    </lineage>
</organism>
<feature type="domain" description="Death" evidence="1">
    <location>
        <begin position="42"/>
        <end position="115"/>
    </location>
</feature>
<dbReference type="InterPro" id="IPR007111">
    <property type="entry name" value="NACHT_NTPase"/>
</dbReference>
<dbReference type="OMA" id="TAINDHY"/>
<dbReference type="PANTHER" id="PTHR24407:SF14">
    <property type="entry name" value="SIR2-LIKE DOMAIN-CONTAINING PROTEIN"/>
    <property type="match status" value="1"/>
</dbReference>
<dbReference type="PROSITE" id="PS50837">
    <property type="entry name" value="NACHT"/>
    <property type="match status" value="1"/>
</dbReference>
<dbReference type="InterPro" id="IPR000488">
    <property type="entry name" value="Death_dom"/>
</dbReference>
<dbReference type="Proteomes" id="UP000007110">
    <property type="component" value="Unassembled WGS sequence"/>
</dbReference>
<evidence type="ECO:0000259" key="1">
    <source>
        <dbReference type="PROSITE" id="PS50017"/>
    </source>
</evidence>
<proteinExistence type="predicted"/>
<dbReference type="Pfam" id="PF05729">
    <property type="entry name" value="NACHT"/>
    <property type="match status" value="1"/>
</dbReference>
<evidence type="ECO:0008006" key="5">
    <source>
        <dbReference type="Google" id="ProtNLM"/>
    </source>
</evidence>
<dbReference type="Gene3D" id="3.40.50.300">
    <property type="entry name" value="P-loop containing nucleotide triphosphate hydrolases"/>
    <property type="match status" value="1"/>
</dbReference>
<dbReference type="Gene3D" id="1.10.533.10">
    <property type="entry name" value="Death Domain, Fas"/>
    <property type="match status" value="1"/>
</dbReference>
<reference evidence="4" key="1">
    <citation type="submission" date="2015-02" db="EMBL/GenBank/DDBJ databases">
        <title>Genome sequencing for Strongylocentrotus purpuratus.</title>
        <authorList>
            <person name="Murali S."/>
            <person name="Liu Y."/>
            <person name="Vee V."/>
            <person name="English A."/>
            <person name="Wang M."/>
            <person name="Skinner E."/>
            <person name="Han Y."/>
            <person name="Muzny D.M."/>
            <person name="Worley K.C."/>
            <person name="Gibbs R.A."/>
        </authorList>
    </citation>
    <scope>NUCLEOTIDE SEQUENCE</scope>
</reference>
<dbReference type="InterPro" id="IPR011029">
    <property type="entry name" value="DEATH-like_dom_sf"/>
</dbReference>
<dbReference type="PROSITE" id="PS50017">
    <property type="entry name" value="DEATH_DOMAIN"/>
    <property type="match status" value="1"/>
</dbReference>
<dbReference type="EnsemblMetazoa" id="XM_030987673">
    <property type="protein sequence ID" value="XP_030843533"/>
    <property type="gene ID" value="LOC105442698"/>
</dbReference>
<feature type="domain" description="NACHT" evidence="2">
    <location>
        <begin position="198"/>
        <end position="320"/>
    </location>
</feature>
<dbReference type="SUPFAM" id="SSF52540">
    <property type="entry name" value="P-loop containing nucleoside triphosphate hydrolases"/>
    <property type="match status" value="1"/>
</dbReference>
<sequence length="696" mass="78507">MAAAYRITCGSNTVGLGQTSIQTNEFDDVILKVADAISEDCDLRRLGLELGVQTPNINRALETNWAVGKKTSNGNVMLLQNWAETVKPSGQLPTLRAALKKVGLLEVEETCFTSSCSGDDEVMHSDIMKLREQLKSRYRKKFGQIKTSPVNHESWTGLQHIYVSLVLMLKSRGEKEEPIDYEGLLKFIKTEKPTGFVTRLAFIGEAGVGKSTLFAKLALDWAEGNILQEINLLFLESFREIQESGFFGDTVMGHFPDDSEIKGERVDEYIRKNQRKILMLLDGLDEAQIDIKKPNRNDAVVSIVRGERFIDTPVVITTRPFGADQIKSITAINDHYTFGKVKGFTKKNMATYVKNYFKDDSDSASTLIDFIDTNQVVSEYMAPFPIFCSMLCSLWKTPCERENIQTLETFSQLLKRLVFSLQEQYSSKPNELEESYESRIKKASESMTDIGYIAFQGLLVKQLIFDEKAIDSCTEAAMTACEVGILSKEIRPAPLQIRESQRKQFIQEFSFPHKLLQEYIASFYLASLFHEDRQEFNRILAATLLEDYKEFRYVLYFTAAHGGEVGRSVLEALCKKVDDMEFIIQCAFECRDSEAIDPVRNLLKTKTDLKLPSSLPFAAFVVTLEPIGKEVVRRSCSIRETLGFSESFEANASSSDVAAAVGLFTLQNLRELAIYTQRLDDKFYTGMSAAARQSMG</sequence>
<protein>
    <recommendedName>
        <fullName evidence="5">NACHT domain-containing protein</fullName>
    </recommendedName>
</protein>
<evidence type="ECO:0000313" key="3">
    <source>
        <dbReference type="EnsemblMetazoa" id="XP_030843533"/>
    </source>
</evidence>
<accession>A0A7M7NYT6</accession>
<dbReference type="KEGG" id="spu:105442698"/>